<evidence type="ECO:0000256" key="2">
    <source>
        <dbReference type="ARBA" id="ARBA00023043"/>
    </source>
</evidence>
<dbReference type="PANTHER" id="PTHR24198:SF165">
    <property type="entry name" value="ANKYRIN REPEAT-CONTAINING PROTEIN-RELATED"/>
    <property type="match status" value="1"/>
</dbReference>
<evidence type="ECO:0000313" key="6">
    <source>
        <dbReference type="Proteomes" id="UP001448207"/>
    </source>
</evidence>
<proteinExistence type="predicted"/>
<dbReference type="PANTHER" id="PTHR24198">
    <property type="entry name" value="ANKYRIN REPEAT AND PROTEIN KINASE DOMAIN-CONTAINING PROTEIN"/>
    <property type="match status" value="1"/>
</dbReference>
<keyword evidence="1" id="KW-0677">Repeat</keyword>
<dbReference type="InterPro" id="IPR002110">
    <property type="entry name" value="Ankyrin_rpt"/>
</dbReference>
<evidence type="ECO:0000313" key="5">
    <source>
        <dbReference type="EMBL" id="KAL0096868.1"/>
    </source>
</evidence>
<organism evidence="5 6">
    <name type="scientific">Phycomyces blakesleeanus</name>
    <dbReference type="NCBI Taxonomy" id="4837"/>
    <lineage>
        <taxon>Eukaryota</taxon>
        <taxon>Fungi</taxon>
        <taxon>Fungi incertae sedis</taxon>
        <taxon>Mucoromycota</taxon>
        <taxon>Mucoromycotina</taxon>
        <taxon>Mucoromycetes</taxon>
        <taxon>Mucorales</taxon>
        <taxon>Phycomycetaceae</taxon>
        <taxon>Phycomyces</taxon>
    </lineage>
</organism>
<feature type="region of interest" description="Disordered" evidence="4">
    <location>
        <begin position="253"/>
        <end position="281"/>
    </location>
</feature>
<keyword evidence="2 3" id="KW-0040">ANK repeat</keyword>
<protein>
    <submittedName>
        <fullName evidence="5">Ankyrin repeat-containing domain protein</fullName>
    </submittedName>
</protein>
<gene>
    <name evidence="5" type="ORF">J3Q64DRAFT_1630556</name>
</gene>
<dbReference type="Pfam" id="PF00023">
    <property type="entry name" value="Ank"/>
    <property type="match status" value="1"/>
</dbReference>
<dbReference type="SUPFAM" id="SSF48403">
    <property type="entry name" value="Ankyrin repeat"/>
    <property type="match status" value="1"/>
</dbReference>
<evidence type="ECO:0000256" key="1">
    <source>
        <dbReference type="ARBA" id="ARBA00022737"/>
    </source>
</evidence>
<name>A0ABR3BDC9_PHYBL</name>
<reference evidence="5 6" key="1">
    <citation type="submission" date="2024-04" db="EMBL/GenBank/DDBJ databases">
        <title>Symmetric and asymmetric DNA N6-adenine methylation regulates different biological responses in Mucorales.</title>
        <authorList>
            <consortium name="Lawrence Berkeley National Laboratory"/>
            <person name="Lax C."/>
            <person name="Mondo S.J."/>
            <person name="Osorio-Concepcion M."/>
            <person name="Muszewska A."/>
            <person name="Corrochano-Luque M."/>
            <person name="Gutierrez G."/>
            <person name="Riley R."/>
            <person name="Lipzen A."/>
            <person name="Guo J."/>
            <person name="Hundley H."/>
            <person name="Amirebrahimi M."/>
            <person name="Ng V."/>
            <person name="Lorenzo-Gutierrez D."/>
            <person name="Binder U."/>
            <person name="Yang J."/>
            <person name="Song Y."/>
            <person name="Canovas D."/>
            <person name="Navarro E."/>
            <person name="Freitag M."/>
            <person name="Gabaldon T."/>
            <person name="Grigoriev I.V."/>
            <person name="Corrochano L.M."/>
            <person name="Nicolas F.E."/>
            <person name="Garre V."/>
        </authorList>
    </citation>
    <scope>NUCLEOTIDE SEQUENCE [LARGE SCALE GENOMIC DNA]</scope>
    <source>
        <strain evidence="5 6">L51</strain>
    </source>
</reference>
<keyword evidence="6" id="KW-1185">Reference proteome</keyword>
<sequence>MAAVLHDSHHPTKQCTSASCCSPSRLWKSIQSMIANDSRDAFTTLSQDPERAPHLTRVLLTLRAANDPLLFPASHKHRVIQFDLPIRSEAVRKFGKQVTDLNALQLALLQRRDGMAHLILGFLRQTASPKEVQIFVNHLWGQRNSSLHVACFLNMPRLVRLLLDCGADPAFRNARNLGPVDCSHPDCLSALGPQNYFASVQIDQKKRLGAQQDTIYPVTDDLISRPTLSPLSFSSSSSTSSFSSLSSVEEPIQDTAKAASSTPLDRCWSPPALPSAPSPASEWDSWAIQGSLKLPRPSEKHTHPPRQVHFMPQIVLVDACVRGDLTELTEIIDRTIEQSGIFSMRHTTGDVHNRSLLHLALMHGHESVVRYLVQDANINMNHPDNDGWTALHYAAALGLWDSLEYLASCKEANLQAKTQHGLCIQDCPESPVDRKRCRCKYIVLVELFRYCLSL</sequence>
<dbReference type="Pfam" id="PF12796">
    <property type="entry name" value="Ank_2"/>
    <property type="match status" value="1"/>
</dbReference>
<dbReference type="SMART" id="SM00248">
    <property type="entry name" value="ANK"/>
    <property type="match status" value="3"/>
</dbReference>
<evidence type="ECO:0000256" key="4">
    <source>
        <dbReference type="SAM" id="MobiDB-lite"/>
    </source>
</evidence>
<dbReference type="Proteomes" id="UP001448207">
    <property type="component" value="Unassembled WGS sequence"/>
</dbReference>
<comment type="caution">
    <text evidence="5">The sequence shown here is derived from an EMBL/GenBank/DDBJ whole genome shotgun (WGS) entry which is preliminary data.</text>
</comment>
<accession>A0ABR3BDC9</accession>
<dbReference type="PROSITE" id="PS50088">
    <property type="entry name" value="ANK_REPEAT"/>
    <property type="match status" value="1"/>
</dbReference>
<dbReference type="InterPro" id="IPR036770">
    <property type="entry name" value="Ankyrin_rpt-contain_sf"/>
</dbReference>
<dbReference type="EMBL" id="JBCLYO010000001">
    <property type="protein sequence ID" value="KAL0096868.1"/>
    <property type="molecule type" value="Genomic_DNA"/>
</dbReference>
<evidence type="ECO:0000256" key="3">
    <source>
        <dbReference type="PROSITE-ProRule" id="PRU00023"/>
    </source>
</evidence>
<dbReference type="Gene3D" id="1.25.40.20">
    <property type="entry name" value="Ankyrin repeat-containing domain"/>
    <property type="match status" value="2"/>
</dbReference>
<feature type="repeat" description="ANK" evidence="3">
    <location>
        <begin position="142"/>
        <end position="174"/>
    </location>
</feature>